<reference evidence="2" key="1">
    <citation type="journal article" date="2016" name="Proc. Natl. Acad. Sci. U.S.A.">
        <title>Comparative genomics of biotechnologically important yeasts.</title>
        <authorList>
            <person name="Riley R."/>
            <person name="Haridas S."/>
            <person name="Wolfe K.H."/>
            <person name="Lopes M.R."/>
            <person name="Hittinger C.T."/>
            <person name="Goeker M."/>
            <person name="Salamov A.A."/>
            <person name="Wisecaver J.H."/>
            <person name="Long T.M."/>
            <person name="Calvey C.H."/>
            <person name="Aerts A.L."/>
            <person name="Barry K.W."/>
            <person name="Choi C."/>
            <person name="Clum A."/>
            <person name="Coughlan A.Y."/>
            <person name="Deshpande S."/>
            <person name="Douglass A.P."/>
            <person name="Hanson S.J."/>
            <person name="Klenk H.-P."/>
            <person name="LaButti K.M."/>
            <person name="Lapidus A."/>
            <person name="Lindquist E.A."/>
            <person name="Lipzen A.M."/>
            <person name="Meier-Kolthoff J.P."/>
            <person name="Ohm R.A."/>
            <person name="Otillar R.P."/>
            <person name="Pangilinan J.L."/>
            <person name="Peng Y."/>
            <person name="Rokas A."/>
            <person name="Rosa C.A."/>
            <person name="Scheuner C."/>
            <person name="Sibirny A.A."/>
            <person name="Slot J.C."/>
            <person name="Stielow J.B."/>
            <person name="Sun H."/>
            <person name="Kurtzman C.P."/>
            <person name="Blackwell M."/>
            <person name="Grigoriev I.V."/>
            <person name="Jeffries T.W."/>
        </authorList>
    </citation>
    <scope>NUCLEOTIDE SEQUENCE [LARGE SCALE GENOMIC DNA]</scope>
    <source>
        <strain evidence="2">NRRL Y-1626</strain>
    </source>
</reference>
<protein>
    <recommendedName>
        <fullName evidence="3">DUF1690-domain-containing protein</fullName>
    </recommendedName>
</protein>
<evidence type="ECO:0000313" key="1">
    <source>
        <dbReference type="EMBL" id="OBA26081.1"/>
    </source>
</evidence>
<dbReference type="InterPro" id="IPR012471">
    <property type="entry name" value="DUF1690"/>
</dbReference>
<evidence type="ECO:0008006" key="3">
    <source>
        <dbReference type="Google" id="ProtNLM"/>
    </source>
</evidence>
<dbReference type="Proteomes" id="UP000092321">
    <property type="component" value="Unassembled WGS sequence"/>
</dbReference>
<organism evidence="1 2">
    <name type="scientific">Hanseniaspora valbyensis NRRL Y-1626</name>
    <dbReference type="NCBI Taxonomy" id="766949"/>
    <lineage>
        <taxon>Eukaryota</taxon>
        <taxon>Fungi</taxon>
        <taxon>Dikarya</taxon>
        <taxon>Ascomycota</taxon>
        <taxon>Saccharomycotina</taxon>
        <taxon>Saccharomycetes</taxon>
        <taxon>Saccharomycodales</taxon>
        <taxon>Saccharomycodaceae</taxon>
        <taxon>Hanseniaspora</taxon>
    </lineage>
</organism>
<comment type="caution">
    <text evidence="1">The sequence shown here is derived from an EMBL/GenBank/DDBJ whole genome shotgun (WGS) entry which is preliminary data.</text>
</comment>
<evidence type="ECO:0000313" key="2">
    <source>
        <dbReference type="Proteomes" id="UP000092321"/>
    </source>
</evidence>
<accession>A0A1B7TBH6</accession>
<sequence>MAQDLSLSTKTPVDISDKVIMEVLQSSQNRNSIINKIDQEKYIAKKVRDEYTKIESKTLDEFAEKLSVASKKYFDNKKKETDETNEKRSTNVAALQQQVTSLHKNIEGLIIKQKTQKNDQPLQDLKNEILTCLTKKENIDQPLQCYDLIQQFKKLTSKSI</sequence>
<dbReference type="Pfam" id="PF07956">
    <property type="entry name" value="DUF1690"/>
    <property type="match status" value="1"/>
</dbReference>
<gene>
    <name evidence="1" type="ORF">HANVADRAFT_49439</name>
</gene>
<dbReference type="AlphaFoldDB" id="A0A1B7TBH6"/>
<dbReference type="OrthoDB" id="5544375at2759"/>
<dbReference type="EMBL" id="LXPE01000024">
    <property type="protein sequence ID" value="OBA26081.1"/>
    <property type="molecule type" value="Genomic_DNA"/>
</dbReference>
<name>A0A1B7TBH6_9ASCO</name>
<proteinExistence type="predicted"/>
<keyword evidence="2" id="KW-1185">Reference proteome</keyword>